<dbReference type="FunFam" id="3.60.20.40:FF:000001">
    <property type="entry name" value="Gamma-glutamyltranspeptidase 1"/>
    <property type="match status" value="1"/>
</dbReference>
<evidence type="ECO:0000256" key="1">
    <source>
        <dbReference type="ARBA" id="ARBA00084097"/>
    </source>
</evidence>
<dbReference type="GO" id="GO:0005886">
    <property type="term" value="C:plasma membrane"/>
    <property type="evidence" value="ECO:0007669"/>
    <property type="project" value="TreeGrafter"/>
</dbReference>
<feature type="binding site" evidence="3">
    <location>
        <position position="474"/>
    </location>
    <ligand>
        <name>L-glutamate</name>
        <dbReference type="ChEBI" id="CHEBI:29985"/>
    </ligand>
</feature>
<accession>A0AAV8WL55</accession>
<feature type="binding site" evidence="3">
    <location>
        <begin position="399"/>
        <end position="401"/>
    </location>
    <ligand>
        <name>L-glutamate</name>
        <dbReference type="ChEBI" id="CHEBI:29985"/>
    </ligand>
</feature>
<evidence type="ECO:0000256" key="4">
    <source>
        <dbReference type="SAM" id="Phobius"/>
    </source>
</evidence>
<protein>
    <submittedName>
        <fullName evidence="5">Uncharacterized protein</fullName>
    </submittedName>
</protein>
<comment type="caution">
    <text evidence="5">The sequence shown here is derived from an EMBL/GenBank/DDBJ whole genome shotgun (WGS) entry which is preliminary data.</text>
</comment>
<evidence type="ECO:0000313" key="5">
    <source>
        <dbReference type="EMBL" id="KAJ8927317.1"/>
    </source>
</evidence>
<dbReference type="Gene3D" id="1.10.246.130">
    <property type="match status" value="1"/>
</dbReference>
<proteinExistence type="predicted"/>
<keyword evidence="1" id="KW-1202">Platelet aggregation activating toxin</keyword>
<evidence type="ECO:0000256" key="3">
    <source>
        <dbReference type="PIRSR" id="PIRSR600101-2"/>
    </source>
</evidence>
<dbReference type="InterPro" id="IPR043138">
    <property type="entry name" value="GGT_lsub"/>
</dbReference>
<keyword evidence="4" id="KW-1133">Transmembrane helix</keyword>
<name>A0AAV8WL55_9CUCU</name>
<dbReference type="PRINTS" id="PR01210">
    <property type="entry name" value="GGTRANSPTASE"/>
</dbReference>
<dbReference type="SUPFAM" id="SSF56235">
    <property type="entry name" value="N-terminal nucleophile aminohydrolases (Ntn hydrolases)"/>
    <property type="match status" value="1"/>
</dbReference>
<gene>
    <name evidence="5" type="ORF">NQ314_020231</name>
</gene>
<keyword evidence="1" id="KW-0800">Toxin</keyword>
<keyword evidence="1" id="KW-1199">Hemostasis impairing toxin</keyword>
<dbReference type="InterPro" id="IPR000101">
    <property type="entry name" value="GGT_peptidase"/>
</dbReference>
<feature type="binding site" evidence="3">
    <location>
        <position position="423"/>
    </location>
    <ligand>
        <name>L-glutamate</name>
        <dbReference type="ChEBI" id="CHEBI:29985"/>
    </ligand>
</feature>
<dbReference type="EMBL" id="JANEYF010005690">
    <property type="protein sequence ID" value="KAJ8927317.1"/>
    <property type="molecule type" value="Genomic_DNA"/>
</dbReference>
<evidence type="ECO:0000256" key="2">
    <source>
        <dbReference type="PIRSR" id="PIRSR600101-1"/>
    </source>
</evidence>
<dbReference type="GO" id="GO:0006751">
    <property type="term" value="P:glutathione catabolic process"/>
    <property type="evidence" value="ECO:0007669"/>
    <property type="project" value="InterPro"/>
</dbReference>
<organism evidence="5 6">
    <name type="scientific">Rhamnusium bicolor</name>
    <dbReference type="NCBI Taxonomy" id="1586634"/>
    <lineage>
        <taxon>Eukaryota</taxon>
        <taxon>Metazoa</taxon>
        <taxon>Ecdysozoa</taxon>
        <taxon>Arthropoda</taxon>
        <taxon>Hexapoda</taxon>
        <taxon>Insecta</taxon>
        <taxon>Pterygota</taxon>
        <taxon>Neoptera</taxon>
        <taxon>Endopterygota</taxon>
        <taxon>Coleoptera</taxon>
        <taxon>Polyphaga</taxon>
        <taxon>Cucujiformia</taxon>
        <taxon>Chrysomeloidea</taxon>
        <taxon>Cerambycidae</taxon>
        <taxon>Lepturinae</taxon>
        <taxon>Rhagiini</taxon>
        <taxon>Rhamnusium</taxon>
    </lineage>
</organism>
<feature type="active site" description="Nucleophile" evidence="2">
    <location>
        <position position="381"/>
    </location>
</feature>
<dbReference type="PANTHER" id="PTHR11686:SF72">
    <property type="entry name" value="GAMMA-GLUTAMYL TRANSPEPTIDASE, ISOFORM A"/>
    <property type="match status" value="1"/>
</dbReference>
<reference evidence="5" key="1">
    <citation type="journal article" date="2023" name="Insect Mol. Biol.">
        <title>Genome sequencing provides insights into the evolution of gene families encoding plant cell wall-degrading enzymes in longhorned beetles.</title>
        <authorList>
            <person name="Shin N.R."/>
            <person name="Okamura Y."/>
            <person name="Kirsch R."/>
            <person name="Pauchet Y."/>
        </authorList>
    </citation>
    <scope>NUCLEOTIDE SEQUENCE</scope>
    <source>
        <strain evidence="5">RBIC_L_NR</strain>
    </source>
</reference>
<dbReference type="Proteomes" id="UP001162156">
    <property type="component" value="Unassembled WGS sequence"/>
</dbReference>
<dbReference type="AlphaFoldDB" id="A0AAV8WL55"/>
<dbReference type="NCBIfam" id="TIGR00066">
    <property type="entry name" value="g_glut_trans"/>
    <property type="match status" value="1"/>
</dbReference>
<dbReference type="GO" id="GO:0036374">
    <property type="term" value="F:glutathione hydrolase activity"/>
    <property type="evidence" value="ECO:0007669"/>
    <property type="project" value="InterPro"/>
</dbReference>
<keyword evidence="4" id="KW-0812">Transmembrane</keyword>
<feature type="binding site" evidence="3">
    <location>
        <position position="107"/>
    </location>
    <ligand>
        <name>L-glutamate</name>
        <dbReference type="ChEBI" id="CHEBI:29985"/>
    </ligand>
</feature>
<keyword evidence="6" id="KW-1185">Reference proteome</keyword>
<dbReference type="Gene3D" id="3.60.20.40">
    <property type="match status" value="1"/>
</dbReference>
<feature type="binding site" evidence="3">
    <location>
        <begin position="451"/>
        <end position="452"/>
    </location>
    <ligand>
        <name>L-glutamate</name>
        <dbReference type="ChEBI" id="CHEBI:29985"/>
    </ligand>
</feature>
<dbReference type="InterPro" id="IPR043137">
    <property type="entry name" value="GGT_ssub_C"/>
</dbReference>
<evidence type="ECO:0000313" key="6">
    <source>
        <dbReference type="Proteomes" id="UP001162156"/>
    </source>
</evidence>
<dbReference type="Pfam" id="PF01019">
    <property type="entry name" value="G_glu_transpept"/>
    <property type="match status" value="1"/>
</dbReference>
<dbReference type="PANTHER" id="PTHR11686">
    <property type="entry name" value="GAMMA GLUTAMYL TRANSPEPTIDASE"/>
    <property type="match status" value="1"/>
</dbReference>
<feature type="transmembrane region" description="Helical" evidence="4">
    <location>
        <begin position="12"/>
        <end position="32"/>
    </location>
</feature>
<keyword evidence="4" id="KW-0472">Membrane</keyword>
<dbReference type="InterPro" id="IPR029055">
    <property type="entry name" value="Ntn_hydrolases_N"/>
</dbReference>
<dbReference type="FunFam" id="1.10.246.130:FF:000001">
    <property type="entry name" value="Gamma-glutamyltransferase 5 isoform 1"/>
    <property type="match status" value="1"/>
</dbReference>
<sequence length="577" mass="63582">MKLQGNKQLYKLFGALLLLIILLTTIILVVTFTPTQEYAKASVATNGYGCSEIGKSILEKGGNAADAAIAALFCEGVSMPECMGLGGGFLMTIYNKTTGEVWSLNARETAPAAATENMFHGNSTQSLRGGKAVGIPGELIGYWYLYHRFGGMVPWKDLVQPTIDLCKKGVYVTKFLDGIYKSRKDLLYADPVLRDIFIDPTTNETYVEGQYVKRLRLAKTLEIIAEEGGYALHNGSLTEAFVNDIREKGGIITVDDMKNYTPEWQVPVQATLLNNQTIYSSPLPGSGIILNFILNILSSFLNLEEPKSITNYQRIIESFKFGYGKRTLLGDRKFVDIEDVVANLSSKEYAEEIRRYIFDTKTFQDPSYYGANTTFVEDHGTAHISVLAANGDAVSVTSTINFIFGAGFASNSTGIILNDEMDDFSSPSLINGFDIPPSPANYIVPGKRPLSSMCPSIILDENKDVIMVVGAAGGTKITTTVAQIIMKHLWFGMDIKSAIDDKRYHHQLFPMQISFESDYNKEDTYIVDSLHNIGHNYTTSNDEGFAAVTSISRSMARLGSVFGAFDKRRPGSVSYLY</sequence>